<dbReference type="Proteomes" id="UP000256869">
    <property type="component" value="Unassembled WGS sequence"/>
</dbReference>
<dbReference type="OrthoDB" id="1707591at2"/>
<sequence length="318" mass="35494">MRKMIILFIAFLIATGCSPEAKTRDEPSVQKETSAVTEDYMETLPAAIQAAASAKEAVAIFESNLPILSPDQLDRILMELEDYCRANREEVEEALSEANEANTFGTLRNPVSLESISGFADEGVKKAVTDAIAGKYKFVAGEGVIVPMLDYRALVEYKAYLTPAMGEYLELMAIESDNPARGDGSIIIPWEQLGKRALNIEEYLNEYPMSPRYDRVKGEYLSVISSFFMGASNSNMYNPERELEPKIQASYNALIASFPDTYTGELTKEYVEFVLRAAKDIPKADNSNDDPFYEELMKFKDAIEGRVLEHFQGKNSAD</sequence>
<accession>A0A3D9IF92</accession>
<name>A0A3D9IF92_9BACL</name>
<dbReference type="PROSITE" id="PS51257">
    <property type="entry name" value="PROKAR_LIPOPROTEIN"/>
    <property type="match status" value="1"/>
</dbReference>
<gene>
    <name evidence="1" type="ORF">DFP95_1068</name>
</gene>
<dbReference type="AlphaFoldDB" id="A0A3D9IF92"/>
<keyword evidence="2" id="KW-1185">Reference proteome</keyword>
<protein>
    <recommendedName>
        <fullName evidence="3">Lipoprotein</fullName>
    </recommendedName>
</protein>
<comment type="caution">
    <text evidence="1">The sequence shown here is derived from an EMBL/GenBank/DDBJ whole genome shotgun (WGS) entry which is preliminary data.</text>
</comment>
<evidence type="ECO:0008006" key="3">
    <source>
        <dbReference type="Google" id="ProtNLM"/>
    </source>
</evidence>
<evidence type="ECO:0000313" key="2">
    <source>
        <dbReference type="Proteomes" id="UP000256869"/>
    </source>
</evidence>
<reference evidence="1 2" key="1">
    <citation type="submission" date="2018-07" db="EMBL/GenBank/DDBJ databases">
        <title>Genomic Encyclopedia of Type Strains, Phase III (KMG-III): the genomes of soil and plant-associated and newly described type strains.</title>
        <authorList>
            <person name="Whitman W."/>
        </authorList>
    </citation>
    <scope>NUCLEOTIDE SEQUENCE [LARGE SCALE GENOMIC DNA]</scope>
    <source>
        <strain evidence="1 2">CECT 8236</strain>
    </source>
</reference>
<dbReference type="RefSeq" id="WP_115992948.1">
    <property type="nucleotide sequence ID" value="NZ_QRDY01000006.1"/>
</dbReference>
<dbReference type="EMBL" id="QRDY01000006">
    <property type="protein sequence ID" value="RED60219.1"/>
    <property type="molecule type" value="Genomic_DNA"/>
</dbReference>
<proteinExistence type="predicted"/>
<evidence type="ECO:0000313" key="1">
    <source>
        <dbReference type="EMBL" id="RED60219.1"/>
    </source>
</evidence>
<organism evidence="1 2">
    <name type="scientific">Cohnella lupini</name>
    <dbReference type="NCBI Taxonomy" id="1294267"/>
    <lineage>
        <taxon>Bacteria</taxon>
        <taxon>Bacillati</taxon>
        <taxon>Bacillota</taxon>
        <taxon>Bacilli</taxon>
        <taxon>Bacillales</taxon>
        <taxon>Paenibacillaceae</taxon>
        <taxon>Cohnella</taxon>
    </lineage>
</organism>